<dbReference type="InterPro" id="IPR019734">
    <property type="entry name" value="TPR_rpt"/>
</dbReference>
<dbReference type="EMBL" id="NBIU01000033">
    <property type="protein sequence ID" value="PZT47461.1"/>
    <property type="molecule type" value="Genomic_DNA"/>
</dbReference>
<dbReference type="SUPFAM" id="SSF48452">
    <property type="entry name" value="TPR-like"/>
    <property type="match status" value="2"/>
</dbReference>
<accession>A0A2W6MU18</accession>
<organism evidence="1 2">
    <name type="scientific">Helicobacter valdiviensis</name>
    <dbReference type="NCBI Taxonomy" id="1458358"/>
    <lineage>
        <taxon>Bacteria</taxon>
        <taxon>Pseudomonadati</taxon>
        <taxon>Campylobacterota</taxon>
        <taxon>Epsilonproteobacteria</taxon>
        <taxon>Campylobacterales</taxon>
        <taxon>Helicobacteraceae</taxon>
        <taxon>Helicobacter</taxon>
    </lineage>
</organism>
<reference evidence="1 2" key="1">
    <citation type="submission" date="2017-03" db="EMBL/GenBank/DDBJ databases">
        <title>Genomic and clinical evidence uncovers the enterohepatic species Helicobacter valdiviensis as a potential human intestinal pathogen.</title>
        <authorList>
            <person name="Fresia P."/>
            <person name="Jara R."/>
            <person name="Sierra R."/>
            <person name="Ferres I."/>
            <person name="Greif G."/>
            <person name="Iraola G."/>
            <person name="Collado L."/>
        </authorList>
    </citation>
    <scope>NUCLEOTIDE SEQUENCE [LARGE SCALE GENOMIC DNA]</scope>
    <source>
        <strain evidence="1 2">WBE14</strain>
    </source>
</reference>
<protein>
    <recommendedName>
        <fullName evidence="3">ATP-dependent nuclease subunit B</fullName>
    </recommendedName>
</protein>
<comment type="caution">
    <text evidence="1">The sequence shown here is derived from an EMBL/GenBank/DDBJ whole genome shotgun (WGS) entry which is preliminary data.</text>
</comment>
<name>A0A2W6MU18_9HELI</name>
<dbReference type="Proteomes" id="UP000249746">
    <property type="component" value="Unassembled WGS sequence"/>
</dbReference>
<keyword evidence="2" id="KW-1185">Reference proteome</keyword>
<evidence type="ECO:0008006" key="3">
    <source>
        <dbReference type="Google" id="ProtNLM"/>
    </source>
</evidence>
<evidence type="ECO:0000313" key="1">
    <source>
        <dbReference type="EMBL" id="PZT47461.1"/>
    </source>
</evidence>
<dbReference type="AlphaFoldDB" id="A0A2W6MU18"/>
<evidence type="ECO:0000313" key="2">
    <source>
        <dbReference type="Proteomes" id="UP000249746"/>
    </source>
</evidence>
<gene>
    <name evidence="1" type="ORF">B6S12_08905</name>
</gene>
<dbReference type="Pfam" id="PF13181">
    <property type="entry name" value="TPR_8"/>
    <property type="match status" value="1"/>
</dbReference>
<dbReference type="OrthoDB" id="9766710at2"/>
<sequence>MSVWELLMKYKKIVLVGFGILAFFVFVGCFSAKEVQSSSYGEKKPRAINLEDVYIMRAYTALDLQDLKGAEENFYKAYEISQDYKYLKEIVGLKVIHKSYAEAREIALKYLKKYPKDEDMQQALIGIYSSQKDFKNALINAKKLLAQNPSAQNLEIVSSVYFLQQDYKNAVEFLQKAYHKSYSPILLDKLASIYVLFLNDRQKAISYYEMHLRSRGFDEGIAKRLAILYLEQKQYMLAAKVYERAYVKTNKEEYIKAVLQIYFELKDINLAQKFIEKYPNMPKQEEMLLDIYRYQKDHQKVIAMLQKLFKKTGNYDYLAQEAIYLYESGKKDKKSLKIISQKLETSLEYLDNALYANYLGYLLIDHSIDIKTGMDYVQRALKIEPNNVYYLDSLAWGFYKLKDCQNAKEIMEKIPAEERQKEQEIKEHYEVILKCKIKGI</sequence>
<proteinExistence type="predicted"/>
<dbReference type="InterPro" id="IPR011990">
    <property type="entry name" value="TPR-like_helical_dom_sf"/>
</dbReference>
<dbReference type="Gene3D" id="1.25.40.10">
    <property type="entry name" value="Tetratricopeptide repeat domain"/>
    <property type="match status" value="2"/>
</dbReference>